<dbReference type="Pfam" id="PF02614">
    <property type="entry name" value="UxaC"/>
    <property type="match status" value="1"/>
</dbReference>
<organism evidence="8 9">
    <name type="scientific">Neolewinella aquimaris</name>
    <dbReference type="NCBI Taxonomy" id="1835722"/>
    <lineage>
        <taxon>Bacteria</taxon>
        <taxon>Pseudomonadati</taxon>
        <taxon>Bacteroidota</taxon>
        <taxon>Saprospiria</taxon>
        <taxon>Saprospirales</taxon>
        <taxon>Lewinellaceae</taxon>
        <taxon>Neolewinella</taxon>
    </lineage>
</organism>
<dbReference type="GO" id="GO:0019698">
    <property type="term" value="P:D-galacturonate catabolic process"/>
    <property type="evidence" value="ECO:0007669"/>
    <property type="project" value="TreeGrafter"/>
</dbReference>
<dbReference type="PANTHER" id="PTHR30068">
    <property type="entry name" value="URONATE ISOMERASE"/>
    <property type="match status" value="1"/>
</dbReference>
<gene>
    <name evidence="7" type="primary">uxaC</name>
    <name evidence="8" type="ORF">GGR28_000935</name>
</gene>
<evidence type="ECO:0000256" key="3">
    <source>
        <dbReference type="ARBA" id="ARBA00008397"/>
    </source>
</evidence>
<comment type="caution">
    <text evidence="8">The sequence shown here is derived from an EMBL/GenBank/DDBJ whole genome shotgun (WGS) entry which is preliminary data.</text>
</comment>
<evidence type="ECO:0000256" key="2">
    <source>
        <dbReference type="ARBA" id="ARBA00004892"/>
    </source>
</evidence>
<dbReference type="InterPro" id="IPR032466">
    <property type="entry name" value="Metal_Hydrolase"/>
</dbReference>
<name>A0A840E3K7_9BACT</name>
<evidence type="ECO:0000256" key="5">
    <source>
        <dbReference type="ARBA" id="ARBA00020555"/>
    </source>
</evidence>
<comment type="catalytic activity">
    <reaction evidence="7">
        <text>aldehydo-D-galacturonate = keto-D-tagaturonate</text>
        <dbReference type="Rhea" id="RHEA:27702"/>
        <dbReference type="ChEBI" id="CHEBI:12952"/>
        <dbReference type="ChEBI" id="CHEBI:17886"/>
    </reaction>
</comment>
<reference evidence="8 9" key="1">
    <citation type="submission" date="2020-08" db="EMBL/GenBank/DDBJ databases">
        <title>Genomic Encyclopedia of Type Strains, Phase IV (KMG-IV): sequencing the most valuable type-strain genomes for metagenomic binning, comparative biology and taxonomic classification.</title>
        <authorList>
            <person name="Goeker M."/>
        </authorList>
    </citation>
    <scope>NUCLEOTIDE SEQUENCE [LARGE SCALE GENOMIC DNA]</scope>
    <source>
        <strain evidence="8 9">DSM 105137</strain>
    </source>
</reference>
<protein>
    <recommendedName>
        <fullName evidence="5 7">Uronate isomerase</fullName>
        <ecNumber evidence="4 7">5.3.1.12</ecNumber>
    </recommendedName>
    <alternativeName>
        <fullName evidence="7">Glucuronate isomerase</fullName>
    </alternativeName>
    <alternativeName>
        <fullName evidence="7">Uronic isomerase</fullName>
    </alternativeName>
</protein>
<dbReference type="EMBL" id="JACIFF010000002">
    <property type="protein sequence ID" value="MBB4078322.1"/>
    <property type="molecule type" value="Genomic_DNA"/>
</dbReference>
<dbReference type="SUPFAM" id="SSF51556">
    <property type="entry name" value="Metallo-dependent hydrolases"/>
    <property type="match status" value="1"/>
</dbReference>
<evidence type="ECO:0000313" key="8">
    <source>
        <dbReference type="EMBL" id="MBB4078322.1"/>
    </source>
</evidence>
<evidence type="ECO:0000256" key="1">
    <source>
        <dbReference type="ARBA" id="ARBA00001165"/>
    </source>
</evidence>
<comment type="pathway">
    <text evidence="2 7">Carbohydrate metabolism; pentose and glucuronate interconversion.</text>
</comment>
<dbReference type="HAMAP" id="MF_00675">
    <property type="entry name" value="UxaC"/>
    <property type="match status" value="1"/>
</dbReference>
<dbReference type="EC" id="5.3.1.12" evidence="4 7"/>
<keyword evidence="9" id="KW-1185">Reference proteome</keyword>
<dbReference type="NCBIfam" id="NF002794">
    <property type="entry name" value="PRK02925.1"/>
    <property type="match status" value="1"/>
</dbReference>
<evidence type="ECO:0000256" key="7">
    <source>
        <dbReference type="HAMAP-Rule" id="MF_00675"/>
    </source>
</evidence>
<dbReference type="RefSeq" id="WP_183494575.1">
    <property type="nucleotide sequence ID" value="NZ_JACIFF010000002.1"/>
</dbReference>
<dbReference type="AlphaFoldDB" id="A0A840E3K7"/>
<dbReference type="Gene3D" id="3.20.20.140">
    <property type="entry name" value="Metal-dependent hydrolases"/>
    <property type="match status" value="1"/>
</dbReference>
<keyword evidence="6 7" id="KW-0413">Isomerase</keyword>
<evidence type="ECO:0000313" key="9">
    <source>
        <dbReference type="Proteomes" id="UP000576209"/>
    </source>
</evidence>
<proteinExistence type="inferred from homology"/>
<comment type="catalytic activity">
    <reaction evidence="1 7">
        <text>D-glucuronate = D-fructuronate</text>
        <dbReference type="Rhea" id="RHEA:13049"/>
        <dbReference type="ChEBI" id="CHEBI:58720"/>
        <dbReference type="ChEBI" id="CHEBI:59863"/>
        <dbReference type="EC" id="5.3.1.12"/>
    </reaction>
</comment>
<comment type="similarity">
    <text evidence="3 7">Belongs to the metallo-dependent hydrolases superfamily. Uronate isomerase family.</text>
</comment>
<accession>A0A840E3K7</accession>
<dbReference type="PANTHER" id="PTHR30068:SF4">
    <property type="entry name" value="URONATE ISOMERASE"/>
    <property type="match status" value="1"/>
</dbReference>
<sequence length="473" mass="53664">MTPTRLHNPIAAENFLLHSDAARALYHDYAADMPIIDYHCHLPPAQIAGDERFANLTDIWLRGDHYKWRAMRANGIAEDGITGSASDRQKHRNWAATLPYTMRNPLYHWSHLELDRYFGVDELLGPDNADRVYDQCTELLQGPEFSVRSLIERMDVKVICTTDDPVDSLEHHRSIQANPFSCRVVPGFRPDKSILIAAAGYNDYIDKLAEAADRDITDYDDLLEALRNRMEYFHGLGCRISDHGLNELFDVGYTDGEVRTIFASARAGRGLSETEARKFQTALLVELCKEYDRLGWTQQFHLGALRNNNDRILRNLGADAGVDSIGDFSQARGLSRLLNTLDNSDQLAQTVVYNLNPADNEVMATMVGNFNDGSMAGKMQYGSAWWFLDQLDGMEKQINALSNMGLLSRFVGMLTDSRSFLSFPRHEYFRRLLCDMFGSDIERGLLPDDRPFIGGLIQDICYNNAKKYFNFPS</sequence>
<dbReference type="GO" id="GO:0042840">
    <property type="term" value="P:D-glucuronate catabolic process"/>
    <property type="evidence" value="ECO:0007669"/>
    <property type="project" value="TreeGrafter"/>
</dbReference>
<evidence type="ECO:0000256" key="4">
    <source>
        <dbReference type="ARBA" id="ARBA00012546"/>
    </source>
</evidence>
<dbReference type="Proteomes" id="UP000576209">
    <property type="component" value="Unassembled WGS sequence"/>
</dbReference>
<dbReference type="GO" id="GO:0008880">
    <property type="term" value="F:glucuronate isomerase activity"/>
    <property type="evidence" value="ECO:0007669"/>
    <property type="project" value="UniProtKB-UniRule"/>
</dbReference>
<dbReference type="Gene3D" id="1.10.2020.10">
    <property type="entry name" value="uronate isomerase, domain 2, chain A"/>
    <property type="match status" value="1"/>
</dbReference>
<dbReference type="InterPro" id="IPR003766">
    <property type="entry name" value="Uronate_isomerase"/>
</dbReference>
<dbReference type="UniPathway" id="UPA00246"/>
<evidence type="ECO:0000256" key="6">
    <source>
        <dbReference type="ARBA" id="ARBA00023235"/>
    </source>
</evidence>